<dbReference type="SMART" id="SM00388">
    <property type="entry name" value="HisKA"/>
    <property type="match status" value="1"/>
</dbReference>
<dbReference type="SMART" id="SM00304">
    <property type="entry name" value="HAMP"/>
    <property type="match status" value="1"/>
</dbReference>
<feature type="domain" description="Histidine kinase" evidence="15">
    <location>
        <begin position="263"/>
        <end position="479"/>
    </location>
</feature>
<dbReference type="PANTHER" id="PTHR45528:SF1">
    <property type="entry name" value="SENSOR HISTIDINE KINASE CPXA"/>
    <property type="match status" value="1"/>
</dbReference>
<dbReference type="EC" id="2.7.13.3" evidence="3"/>
<evidence type="ECO:0000256" key="5">
    <source>
        <dbReference type="ARBA" id="ARBA00022553"/>
    </source>
</evidence>
<dbReference type="RefSeq" id="WP_273745110.1">
    <property type="nucleotide sequence ID" value="NZ_CP117692.1"/>
</dbReference>
<comment type="subcellular location">
    <subcellularLocation>
        <location evidence="2">Cell membrane</location>
        <topology evidence="2">Multi-pass membrane protein</topology>
    </subcellularLocation>
</comment>
<keyword evidence="4" id="KW-1003">Cell membrane</keyword>
<dbReference type="AlphaFoldDB" id="A0AAQ3ATB3"/>
<dbReference type="InterPro" id="IPR003660">
    <property type="entry name" value="HAMP_dom"/>
</dbReference>
<evidence type="ECO:0000256" key="11">
    <source>
        <dbReference type="ARBA" id="ARBA00022989"/>
    </source>
</evidence>
<dbReference type="Pfam" id="PF02518">
    <property type="entry name" value="HATPase_c"/>
    <property type="match status" value="1"/>
</dbReference>
<dbReference type="PRINTS" id="PR00344">
    <property type="entry name" value="BCTRLSENSOR"/>
</dbReference>
<gene>
    <name evidence="17" type="ORF">PSR59_00940</name>
</gene>
<evidence type="ECO:0000256" key="1">
    <source>
        <dbReference type="ARBA" id="ARBA00000085"/>
    </source>
</evidence>
<dbReference type="InterPro" id="IPR003594">
    <property type="entry name" value="HATPase_dom"/>
</dbReference>
<evidence type="ECO:0000256" key="8">
    <source>
        <dbReference type="ARBA" id="ARBA00022741"/>
    </source>
</evidence>
<accession>A0AAQ3ATB3</accession>
<dbReference type="PANTHER" id="PTHR45528">
    <property type="entry name" value="SENSOR HISTIDINE KINASE CPXA"/>
    <property type="match status" value="1"/>
</dbReference>
<evidence type="ECO:0000313" key="18">
    <source>
        <dbReference type="Proteomes" id="UP001222683"/>
    </source>
</evidence>
<feature type="transmembrane region" description="Helical" evidence="14">
    <location>
        <begin position="176"/>
        <end position="198"/>
    </location>
</feature>
<dbReference type="EMBL" id="CP117692">
    <property type="protein sequence ID" value="WDC82240.1"/>
    <property type="molecule type" value="Genomic_DNA"/>
</dbReference>
<reference evidence="17" key="1">
    <citation type="submission" date="2023-02" db="EMBL/GenBank/DDBJ databases">
        <title>Complete genome sequence of Lactobacillus ruminis CACC888 isolated from Pig feces.</title>
        <authorList>
            <person name="Park S."/>
            <person name="Park M.A."/>
            <person name="Kim D.-H."/>
            <person name="Kim Y."/>
        </authorList>
    </citation>
    <scope>NUCLEOTIDE SEQUENCE</scope>
    <source>
        <strain evidence="17">CACC888</strain>
    </source>
</reference>
<dbReference type="Proteomes" id="UP001222683">
    <property type="component" value="Chromosome"/>
</dbReference>
<evidence type="ECO:0000256" key="3">
    <source>
        <dbReference type="ARBA" id="ARBA00012438"/>
    </source>
</evidence>
<protein>
    <recommendedName>
        <fullName evidence="3">histidine kinase</fullName>
        <ecNumber evidence="3">2.7.13.3</ecNumber>
    </recommendedName>
</protein>
<evidence type="ECO:0000256" key="4">
    <source>
        <dbReference type="ARBA" id="ARBA00022475"/>
    </source>
</evidence>
<dbReference type="FunFam" id="1.10.287.130:FF:000001">
    <property type="entry name" value="Two-component sensor histidine kinase"/>
    <property type="match status" value="1"/>
</dbReference>
<dbReference type="SUPFAM" id="SSF55874">
    <property type="entry name" value="ATPase domain of HSP90 chaperone/DNA topoisomerase II/histidine kinase"/>
    <property type="match status" value="1"/>
</dbReference>
<dbReference type="CDD" id="cd00082">
    <property type="entry name" value="HisKA"/>
    <property type="match status" value="1"/>
</dbReference>
<dbReference type="GO" id="GO:0005524">
    <property type="term" value="F:ATP binding"/>
    <property type="evidence" value="ECO:0007669"/>
    <property type="project" value="UniProtKB-KW"/>
</dbReference>
<comment type="catalytic activity">
    <reaction evidence="1">
        <text>ATP + protein L-histidine = ADP + protein N-phospho-L-histidine.</text>
        <dbReference type="EC" id="2.7.13.3"/>
    </reaction>
</comment>
<keyword evidence="13 14" id="KW-0472">Membrane</keyword>
<keyword evidence="11 14" id="KW-1133">Transmembrane helix</keyword>
<keyword evidence="6" id="KW-0808">Transferase</keyword>
<sequence length="500" mass="56694">MKMFYQQFLAFFLMITITLLTLGMTFLGLSRSMFYQHNWDRLQDYAYAVKTQAMDIRQGKDSKVVVDKKKLVITEQMLSGRHIKIRIYTEPDKLIFPDAKKATTKISSQCWSKLKRGQSVRVKTSDSQGFFKDSNRQLTNIYEPYLDIKGNLMAVVSVGTVMDGIEENLKEIKQNLLYAFFTAVVLGTIVSFVLTHYFTNRITKIQRATRQVANGDFDVQIDTYHHDELDDLAEDFNLMTRSLKESQVEIERQEQRRHELMANAAHEMRTPLTTINGLLEGMAYGALPEEDQEQCINLMRKETTRLIRLVNENLDYEKSRSGELVLAKTNFDATSAINDVVRQLHKMAGDVGDRFIVKLPPLLNVYADKDRFIQIITNIGKNAVQFTRDGTITISGEKHGNDTMISIADTGIGMTHEEISNMWERYYKADPSRKVAKYGESGIGMAIVHHLLQLHHAKVCVDSAPGKGTKFTLLFPGEAIASDGSDQPQDDGSVVVDSCD</sequence>
<dbReference type="InterPro" id="IPR036890">
    <property type="entry name" value="HATPase_C_sf"/>
</dbReference>
<dbReference type="Pfam" id="PF00512">
    <property type="entry name" value="HisKA"/>
    <property type="match status" value="1"/>
</dbReference>
<evidence type="ECO:0000256" key="2">
    <source>
        <dbReference type="ARBA" id="ARBA00004651"/>
    </source>
</evidence>
<dbReference type="CDD" id="cd06225">
    <property type="entry name" value="HAMP"/>
    <property type="match status" value="1"/>
</dbReference>
<dbReference type="PROSITE" id="PS50885">
    <property type="entry name" value="HAMP"/>
    <property type="match status" value="1"/>
</dbReference>
<keyword evidence="10" id="KW-0067">ATP-binding</keyword>
<evidence type="ECO:0000256" key="10">
    <source>
        <dbReference type="ARBA" id="ARBA00022840"/>
    </source>
</evidence>
<keyword evidence="12" id="KW-0902">Two-component regulatory system</keyword>
<evidence type="ECO:0000256" key="14">
    <source>
        <dbReference type="SAM" id="Phobius"/>
    </source>
</evidence>
<dbReference type="GO" id="GO:0000155">
    <property type="term" value="F:phosphorelay sensor kinase activity"/>
    <property type="evidence" value="ECO:0007669"/>
    <property type="project" value="InterPro"/>
</dbReference>
<dbReference type="GO" id="GO:0005886">
    <property type="term" value="C:plasma membrane"/>
    <property type="evidence" value="ECO:0007669"/>
    <property type="project" value="UniProtKB-SubCell"/>
</dbReference>
<evidence type="ECO:0000313" key="17">
    <source>
        <dbReference type="EMBL" id="WDC82240.1"/>
    </source>
</evidence>
<dbReference type="Pfam" id="PF00672">
    <property type="entry name" value="HAMP"/>
    <property type="match status" value="1"/>
</dbReference>
<evidence type="ECO:0000256" key="13">
    <source>
        <dbReference type="ARBA" id="ARBA00023136"/>
    </source>
</evidence>
<evidence type="ECO:0000259" key="16">
    <source>
        <dbReference type="PROSITE" id="PS50885"/>
    </source>
</evidence>
<feature type="domain" description="HAMP" evidence="16">
    <location>
        <begin position="196"/>
        <end position="248"/>
    </location>
</feature>
<dbReference type="Gene3D" id="1.10.287.130">
    <property type="match status" value="1"/>
</dbReference>
<organism evidence="17 18">
    <name type="scientific">Ligilactobacillus ruminis</name>
    <dbReference type="NCBI Taxonomy" id="1623"/>
    <lineage>
        <taxon>Bacteria</taxon>
        <taxon>Bacillati</taxon>
        <taxon>Bacillota</taxon>
        <taxon>Bacilli</taxon>
        <taxon>Lactobacillales</taxon>
        <taxon>Lactobacillaceae</taxon>
        <taxon>Ligilactobacillus</taxon>
    </lineage>
</organism>
<dbReference type="InterPro" id="IPR004358">
    <property type="entry name" value="Sig_transdc_His_kin-like_C"/>
</dbReference>
<dbReference type="SUPFAM" id="SSF47384">
    <property type="entry name" value="Homodimeric domain of signal transducing histidine kinase"/>
    <property type="match status" value="1"/>
</dbReference>
<dbReference type="InterPro" id="IPR005467">
    <property type="entry name" value="His_kinase_dom"/>
</dbReference>
<keyword evidence="5" id="KW-0597">Phosphoprotein</keyword>
<evidence type="ECO:0000256" key="7">
    <source>
        <dbReference type="ARBA" id="ARBA00022692"/>
    </source>
</evidence>
<feature type="transmembrane region" description="Helical" evidence="14">
    <location>
        <begin position="6"/>
        <end position="29"/>
    </location>
</feature>
<dbReference type="FunFam" id="3.30.565.10:FF:000006">
    <property type="entry name" value="Sensor histidine kinase WalK"/>
    <property type="match status" value="1"/>
</dbReference>
<evidence type="ECO:0000256" key="9">
    <source>
        <dbReference type="ARBA" id="ARBA00022777"/>
    </source>
</evidence>
<name>A0AAQ3ATB3_9LACO</name>
<evidence type="ECO:0000256" key="12">
    <source>
        <dbReference type="ARBA" id="ARBA00023012"/>
    </source>
</evidence>
<dbReference type="Gene3D" id="6.10.340.10">
    <property type="match status" value="1"/>
</dbReference>
<dbReference type="InterPro" id="IPR003661">
    <property type="entry name" value="HisK_dim/P_dom"/>
</dbReference>
<dbReference type="InterPro" id="IPR036097">
    <property type="entry name" value="HisK_dim/P_sf"/>
</dbReference>
<keyword evidence="7 14" id="KW-0812">Transmembrane</keyword>
<evidence type="ECO:0000256" key="6">
    <source>
        <dbReference type="ARBA" id="ARBA00022679"/>
    </source>
</evidence>
<keyword evidence="8" id="KW-0547">Nucleotide-binding</keyword>
<dbReference type="Gene3D" id="3.30.565.10">
    <property type="entry name" value="Histidine kinase-like ATPase, C-terminal domain"/>
    <property type="match status" value="1"/>
</dbReference>
<evidence type="ECO:0000259" key="15">
    <source>
        <dbReference type="PROSITE" id="PS50109"/>
    </source>
</evidence>
<dbReference type="InterPro" id="IPR050398">
    <property type="entry name" value="HssS/ArlS-like"/>
</dbReference>
<dbReference type="SMART" id="SM00387">
    <property type="entry name" value="HATPase_c"/>
    <property type="match status" value="1"/>
</dbReference>
<proteinExistence type="predicted"/>
<dbReference type="PROSITE" id="PS50109">
    <property type="entry name" value="HIS_KIN"/>
    <property type="match status" value="1"/>
</dbReference>
<keyword evidence="9 17" id="KW-0418">Kinase</keyword>
<dbReference type="SUPFAM" id="SSF158472">
    <property type="entry name" value="HAMP domain-like"/>
    <property type="match status" value="1"/>
</dbReference>